<evidence type="ECO:0000313" key="2">
    <source>
        <dbReference type="EMBL" id="NJB67234.1"/>
    </source>
</evidence>
<dbReference type="Proteomes" id="UP000580856">
    <property type="component" value="Unassembled WGS sequence"/>
</dbReference>
<comment type="caution">
    <text evidence="2">The sequence shown here is derived from an EMBL/GenBank/DDBJ whole genome shotgun (WGS) entry which is preliminary data.</text>
</comment>
<feature type="transmembrane region" description="Helical" evidence="1">
    <location>
        <begin position="178"/>
        <end position="202"/>
    </location>
</feature>
<feature type="transmembrane region" description="Helical" evidence="1">
    <location>
        <begin position="6"/>
        <end position="24"/>
    </location>
</feature>
<keyword evidence="1" id="KW-0472">Membrane</keyword>
<proteinExistence type="predicted"/>
<dbReference type="Pfam" id="PF04474">
    <property type="entry name" value="DUF554"/>
    <property type="match status" value="1"/>
</dbReference>
<feature type="transmembrane region" description="Helical" evidence="1">
    <location>
        <begin position="59"/>
        <end position="77"/>
    </location>
</feature>
<dbReference type="AlphaFoldDB" id="A0A846QPT9"/>
<reference evidence="2 3" key="1">
    <citation type="submission" date="2020-03" db="EMBL/GenBank/DDBJ databases">
        <title>Genomic Encyclopedia of Type Strains, Phase IV (KMG-IV): sequencing the most valuable type-strain genomes for metagenomic binning, comparative biology and taxonomic classification.</title>
        <authorList>
            <person name="Goeker M."/>
        </authorList>
    </citation>
    <scope>NUCLEOTIDE SEQUENCE [LARGE SCALE GENOMIC DNA]</scope>
    <source>
        <strain evidence="2 3">DSM 24233</strain>
    </source>
</reference>
<sequence length="229" mass="24099">MIMPTGTIVNVAAVLAGGTAGLLLRSRMPDGIRTIVFQGLGLCTLAIGIGMSMKMQNPLVVIFSVVLGGIIGELAHLETQLERAAAFLKARVRSGNEMFIDGLITAFLLFCVGSMTILGAFDEGLRADPTLLFTKSMLDGFAAIALTATYGIGVLFSVIPLFIFQYSLTLFAGVLSTWLTEAVIAQLTATGGILILGIGLTLLDIKRIRLSNLLPALVIVVALSLLFPG</sequence>
<evidence type="ECO:0000313" key="3">
    <source>
        <dbReference type="Proteomes" id="UP000580856"/>
    </source>
</evidence>
<feature type="transmembrane region" description="Helical" evidence="1">
    <location>
        <begin position="208"/>
        <end position="227"/>
    </location>
</feature>
<feature type="transmembrane region" description="Helical" evidence="1">
    <location>
        <begin position="141"/>
        <end position="166"/>
    </location>
</feature>
<organism evidence="2 3">
    <name type="scientific">Desulfobaculum xiamenense</name>
    <dbReference type="NCBI Taxonomy" id="995050"/>
    <lineage>
        <taxon>Bacteria</taxon>
        <taxon>Pseudomonadati</taxon>
        <taxon>Thermodesulfobacteriota</taxon>
        <taxon>Desulfovibrionia</taxon>
        <taxon>Desulfovibrionales</taxon>
        <taxon>Desulfovibrionaceae</taxon>
        <taxon>Desulfobaculum</taxon>
    </lineage>
</organism>
<dbReference type="InterPro" id="IPR007563">
    <property type="entry name" value="DUF554"/>
</dbReference>
<protein>
    <recommendedName>
        <fullName evidence="4">DUF554 domain-containing protein</fullName>
    </recommendedName>
</protein>
<dbReference type="RefSeq" id="WP_167940304.1">
    <property type="nucleotide sequence ID" value="NZ_JAATJA010000001.1"/>
</dbReference>
<dbReference type="EMBL" id="JAATJA010000001">
    <property type="protein sequence ID" value="NJB67234.1"/>
    <property type="molecule type" value="Genomic_DNA"/>
</dbReference>
<evidence type="ECO:0008006" key="4">
    <source>
        <dbReference type="Google" id="ProtNLM"/>
    </source>
</evidence>
<dbReference type="PANTHER" id="PTHR36111">
    <property type="entry name" value="INNER MEMBRANE PROTEIN-RELATED"/>
    <property type="match status" value="1"/>
</dbReference>
<accession>A0A846QPT9</accession>
<dbReference type="PANTHER" id="PTHR36111:SF2">
    <property type="entry name" value="INNER MEMBRANE PROTEIN"/>
    <property type="match status" value="1"/>
</dbReference>
<evidence type="ECO:0000256" key="1">
    <source>
        <dbReference type="SAM" id="Phobius"/>
    </source>
</evidence>
<keyword evidence="3" id="KW-1185">Reference proteome</keyword>
<keyword evidence="1" id="KW-0812">Transmembrane</keyword>
<feature type="transmembrane region" description="Helical" evidence="1">
    <location>
        <begin position="98"/>
        <end position="121"/>
    </location>
</feature>
<name>A0A846QPT9_9BACT</name>
<gene>
    <name evidence="2" type="ORF">GGQ74_000874</name>
</gene>
<keyword evidence="1" id="KW-1133">Transmembrane helix</keyword>
<feature type="transmembrane region" description="Helical" evidence="1">
    <location>
        <begin position="36"/>
        <end position="53"/>
    </location>
</feature>